<comment type="caution">
    <text evidence="1">The sequence shown here is derived from an EMBL/GenBank/DDBJ whole genome shotgun (WGS) entry which is preliminary data.</text>
</comment>
<evidence type="ECO:0000313" key="2">
    <source>
        <dbReference type="Proteomes" id="UP000228754"/>
    </source>
</evidence>
<reference evidence="1 2" key="1">
    <citation type="submission" date="2017-06" db="EMBL/GenBank/DDBJ databases">
        <title>Draft Genome Sequence of Bacillus sp Strain 36R Isolated from saline sediment at Atanasia, Sonora, Mexico.</title>
        <authorList>
            <person name="Sanchez Diaz R."/>
            <person name="Quiroz Macias M.E."/>
            <person name="Ibarra Gamez J.C."/>
            <person name="Enciso Ibarra J."/>
            <person name="Gomez Gil B."/>
            <person name="Galaviz Silva L."/>
        </authorList>
    </citation>
    <scope>NUCLEOTIDE SEQUENCE [LARGE SCALE GENOMIC DNA]</scope>
    <source>
        <strain evidence="1 2">36R_ATNSAL</strain>
    </source>
</reference>
<dbReference type="EMBL" id="NKHG01000230">
    <property type="protein sequence ID" value="PCK15397.1"/>
    <property type="molecule type" value="Genomic_DNA"/>
</dbReference>
<evidence type="ECO:0000313" key="1">
    <source>
        <dbReference type="EMBL" id="PCK15397.1"/>
    </source>
</evidence>
<feature type="non-terminal residue" evidence="1">
    <location>
        <position position="1"/>
    </location>
</feature>
<name>A0A2A5IEK0_BACPU</name>
<proteinExistence type="predicted"/>
<dbReference type="Proteomes" id="UP000228754">
    <property type="component" value="Unassembled WGS sequence"/>
</dbReference>
<organism evidence="1 2">
    <name type="scientific">Bacillus pumilus</name>
    <name type="common">Bacillus mesentericus</name>
    <dbReference type="NCBI Taxonomy" id="1408"/>
    <lineage>
        <taxon>Bacteria</taxon>
        <taxon>Bacillati</taxon>
        <taxon>Bacillota</taxon>
        <taxon>Bacilli</taxon>
        <taxon>Bacillales</taxon>
        <taxon>Bacillaceae</taxon>
        <taxon>Bacillus</taxon>
    </lineage>
</organism>
<dbReference type="InterPro" id="IPR027417">
    <property type="entry name" value="P-loop_NTPase"/>
</dbReference>
<accession>A0A2A5IEK0</accession>
<dbReference type="SUPFAM" id="SSF52540">
    <property type="entry name" value="P-loop containing nucleoside triphosphate hydrolases"/>
    <property type="match status" value="1"/>
</dbReference>
<gene>
    <name evidence="1" type="ORF">CEY02_20800</name>
</gene>
<dbReference type="OrthoDB" id="9806127at2"/>
<sequence>VKHELARLGPETTLIVITHKTTMLDVASRVIVIEQSQVVADGPKEMVLQQLKEGKVRVQEASNG</sequence>
<dbReference type="AlphaFoldDB" id="A0A2A5IEK0"/>
<protein>
    <recommendedName>
        <fullName evidence="3">Type I secretion system permease/ATPase</fullName>
    </recommendedName>
</protein>
<dbReference type="Gene3D" id="3.40.50.300">
    <property type="entry name" value="P-loop containing nucleotide triphosphate hydrolases"/>
    <property type="match status" value="1"/>
</dbReference>
<evidence type="ECO:0008006" key="3">
    <source>
        <dbReference type="Google" id="ProtNLM"/>
    </source>
</evidence>